<comment type="caution">
    <text evidence="1">The sequence shown here is derived from an EMBL/GenBank/DDBJ whole genome shotgun (WGS) entry which is preliminary data.</text>
</comment>
<organism evidence="1 2">
    <name type="scientific">Desulforhabdus amnigena</name>
    <dbReference type="NCBI Taxonomy" id="40218"/>
    <lineage>
        <taxon>Bacteria</taxon>
        <taxon>Pseudomonadati</taxon>
        <taxon>Thermodesulfobacteriota</taxon>
        <taxon>Syntrophobacteria</taxon>
        <taxon>Syntrophobacterales</taxon>
        <taxon>Syntrophobacteraceae</taxon>
        <taxon>Desulforhabdus</taxon>
    </lineage>
</organism>
<name>A0A9W6FV63_9BACT</name>
<dbReference type="EMBL" id="BSDR01000001">
    <property type="protein sequence ID" value="GLI35438.1"/>
    <property type="molecule type" value="Genomic_DNA"/>
</dbReference>
<accession>A0A9W6FV63</accession>
<protein>
    <submittedName>
        <fullName evidence="1">Uncharacterized protein</fullName>
    </submittedName>
</protein>
<dbReference type="AlphaFoldDB" id="A0A9W6FV63"/>
<dbReference type="Proteomes" id="UP001144372">
    <property type="component" value="Unassembled WGS sequence"/>
</dbReference>
<keyword evidence="2" id="KW-1185">Reference proteome</keyword>
<dbReference type="RefSeq" id="WP_281795255.1">
    <property type="nucleotide sequence ID" value="NZ_BSDR01000001.1"/>
</dbReference>
<gene>
    <name evidence="1" type="ORF">DAMNIGENAA_28710</name>
</gene>
<proteinExistence type="predicted"/>
<reference evidence="1" key="1">
    <citation type="submission" date="2022-12" db="EMBL/GenBank/DDBJ databases">
        <title>Reference genome sequencing for broad-spectrum identification of bacterial and archaeal isolates by mass spectrometry.</title>
        <authorList>
            <person name="Sekiguchi Y."/>
            <person name="Tourlousse D.M."/>
        </authorList>
    </citation>
    <scope>NUCLEOTIDE SEQUENCE</scope>
    <source>
        <strain evidence="1">ASRB1</strain>
    </source>
</reference>
<evidence type="ECO:0000313" key="2">
    <source>
        <dbReference type="Proteomes" id="UP001144372"/>
    </source>
</evidence>
<evidence type="ECO:0000313" key="1">
    <source>
        <dbReference type="EMBL" id="GLI35438.1"/>
    </source>
</evidence>
<sequence length="286" mass="32568">MESIWITEMTFKPTGPLTFRRMPSGSLPIMSYPFMPPTTMSGFLQRLLIIAEGAQGEDGGEWPGYGEDWFGTGAKGKEKPPGKEFTLTLGKEFRTLGAYPQPNQWKIHKTRRHGPKNFQHAQFSQILREDHKENYQLHHWDYLFCDNLKGWVAARESRDLDRLRCLKNFGGKAGKEGYLYVAAIEPPRELFLQDGDFRPAGLAPAFFSPSSGTYYSLYGHHWSDEYLWKNGQKGGVDGFFQVGAWWNVNHLGGAYWALEPGFGFPAVVPDLFLRGDVELFYHEGQS</sequence>